<name>A0A8F3IPZ7_9CAUD</name>
<dbReference type="Pfam" id="PF00462">
    <property type="entry name" value="Glutaredoxin"/>
    <property type="match status" value="1"/>
</dbReference>
<dbReference type="InterPro" id="IPR002109">
    <property type="entry name" value="Glutaredoxin"/>
</dbReference>
<evidence type="ECO:0000313" key="2">
    <source>
        <dbReference type="EMBL" id="QWY84639.1"/>
    </source>
</evidence>
<proteinExistence type="predicted"/>
<dbReference type="KEGG" id="vg:80019045"/>
<sequence length="77" mass="8622">MTEVVVYTQPNCQPCKATLRRFNAAGIDVKEVAAADYTDLLKAMGHQTAPVVMDGVRHWSGYRPDLIDETINTRRNT</sequence>
<keyword evidence="3" id="KW-1185">Reference proteome</keyword>
<dbReference type="Proteomes" id="UP000693692">
    <property type="component" value="Segment"/>
</dbReference>
<dbReference type="PROSITE" id="PS51354">
    <property type="entry name" value="GLUTAREDOXIN_2"/>
    <property type="match status" value="1"/>
</dbReference>
<dbReference type="CDD" id="cd02976">
    <property type="entry name" value="NrdH"/>
    <property type="match status" value="1"/>
</dbReference>
<feature type="domain" description="Glutaredoxin" evidence="1">
    <location>
        <begin position="4"/>
        <end position="55"/>
    </location>
</feature>
<evidence type="ECO:0000313" key="3">
    <source>
        <dbReference type="Proteomes" id="UP000693692"/>
    </source>
</evidence>
<protein>
    <submittedName>
        <fullName evidence="2">NrdH-like glutaredoxin</fullName>
    </submittedName>
</protein>
<dbReference type="GeneID" id="80019045"/>
<accession>A0A8F3IPZ7</accession>
<gene>
    <name evidence="2" type="primary">59</name>
    <name evidence="2" type="ORF">SEA_FOOTLOOSE_59</name>
</gene>
<evidence type="ECO:0000259" key="1">
    <source>
        <dbReference type="Pfam" id="PF00462"/>
    </source>
</evidence>
<dbReference type="InterPro" id="IPR036249">
    <property type="entry name" value="Thioredoxin-like_sf"/>
</dbReference>
<dbReference type="EMBL" id="MZ150789">
    <property type="protein sequence ID" value="QWY84639.1"/>
    <property type="molecule type" value="Genomic_DNA"/>
</dbReference>
<dbReference type="Gene3D" id="3.40.30.10">
    <property type="entry name" value="Glutaredoxin"/>
    <property type="match status" value="1"/>
</dbReference>
<organism evidence="2 3">
    <name type="scientific">Microbacterium phage Footloose</name>
    <dbReference type="NCBI Taxonomy" id="2836048"/>
    <lineage>
        <taxon>Viruses</taxon>
        <taxon>Duplodnaviria</taxon>
        <taxon>Heunggongvirae</taxon>
        <taxon>Uroviricota</taxon>
        <taxon>Caudoviricetes</taxon>
        <taxon>Footloosevirus</taxon>
        <taxon>Footloosevirus footloose</taxon>
    </lineage>
</organism>
<reference evidence="2" key="1">
    <citation type="submission" date="2021-05" db="EMBL/GenBank/DDBJ databases">
        <authorList>
            <person name="Brink J."/>
            <person name="Busse A.L."/>
            <person name="Crowley H.J."/>
            <person name="Hall C.J."/>
            <person name="Hetherington P."/>
            <person name="Hovde T.M."/>
            <person name="Johnson J.A."/>
            <person name="Karch K.E."/>
            <person name="Krueger C.J."/>
            <person name="Lundberg T.J."/>
            <person name="Madla Sanchez I."/>
            <person name="Mathiesen C."/>
            <person name="Moore L.J."/>
            <person name="Nordberg R.J."/>
            <person name="Petersen I.M."/>
            <person name="Piton K.L."/>
            <person name="Rozycki S.T."/>
            <person name="Rutten E."/>
            <person name="Samuelson I.O."/>
            <person name="Sarkilahti S.K."/>
            <person name="Schubert K.A."/>
            <person name="Stamness T.F."/>
            <person name="Tinman A.J."/>
            <person name="Tutterrow P.B."/>
            <person name="Wanzek N.C."/>
            <person name="Wheeler C.D."/>
            <person name="Spring A.M."/>
            <person name="Klyczek K."/>
            <person name="Garlena R.A."/>
            <person name="Russell D.A."/>
            <person name="Pope W.H."/>
            <person name="Jacobs-Sera D."/>
            <person name="Hatfull G.F."/>
        </authorList>
    </citation>
    <scope>NUCLEOTIDE SEQUENCE</scope>
</reference>
<dbReference type="RefSeq" id="YP_010754456.1">
    <property type="nucleotide sequence ID" value="NC_073460.1"/>
</dbReference>
<dbReference type="SUPFAM" id="SSF52833">
    <property type="entry name" value="Thioredoxin-like"/>
    <property type="match status" value="1"/>
</dbReference>